<evidence type="ECO:0000313" key="5">
    <source>
        <dbReference type="Proteomes" id="UP000294480"/>
    </source>
</evidence>
<reference evidence="4 5" key="1">
    <citation type="submission" date="2019-03" db="EMBL/GenBank/DDBJ databases">
        <title>Genomic Encyclopedia of Type Strains, Phase IV (KMG-IV): sequencing the most valuable type-strain genomes for metagenomic binning, comparative biology and taxonomic classification.</title>
        <authorList>
            <person name="Goeker M."/>
        </authorList>
    </citation>
    <scope>NUCLEOTIDE SEQUENCE [LARGE SCALE GENOMIC DNA]</scope>
    <source>
        <strain evidence="4 5">DSM 102852</strain>
    </source>
</reference>
<dbReference type="SUPFAM" id="SSF47175">
    <property type="entry name" value="Cytochromes"/>
    <property type="match status" value="1"/>
</dbReference>
<feature type="chain" id="PRO_5020512279" evidence="3">
    <location>
        <begin position="24"/>
        <end position="127"/>
    </location>
</feature>
<protein>
    <submittedName>
        <fullName evidence="4">Cytochrome b562</fullName>
    </submittedName>
</protein>
<dbReference type="InterPro" id="IPR010980">
    <property type="entry name" value="Cyt_c/b562"/>
</dbReference>
<evidence type="ECO:0000313" key="4">
    <source>
        <dbReference type="EMBL" id="TDR32400.1"/>
    </source>
</evidence>
<dbReference type="GO" id="GO:0005506">
    <property type="term" value="F:iron ion binding"/>
    <property type="evidence" value="ECO:0007669"/>
    <property type="project" value="InterPro"/>
</dbReference>
<organism evidence="4 5">
    <name type="scientific">Hydromonas duriensis</name>
    <dbReference type="NCBI Taxonomy" id="1527608"/>
    <lineage>
        <taxon>Bacteria</taxon>
        <taxon>Pseudomonadati</taxon>
        <taxon>Pseudomonadota</taxon>
        <taxon>Betaproteobacteria</taxon>
        <taxon>Burkholderiales</taxon>
        <taxon>Burkholderiaceae</taxon>
        <taxon>Hydromonas</taxon>
    </lineage>
</organism>
<feature type="signal peptide" evidence="3">
    <location>
        <begin position="1"/>
        <end position="23"/>
    </location>
</feature>
<sequence>MRPYLKQIPLVFALFFMALQAHAESPIRKGMKEIKIVSEDVLSSPNLESFQHNVLLFERLLDSASHEAYDGTPAEQYIYLDGMDELKQGMTEVHEAVAAKDVLAAKQAFKQLLNARHRYHHALGVSD</sequence>
<comment type="similarity">
    <text evidence="1">Belongs to the cytochrome b562 family.</text>
</comment>
<evidence type="ECO:0000256" key="2">
    <source>
        <dbReference type="ARBA" id="ARBA00022729"/>
    </source>
</evidence>
<evidence type="ECO:0000256" key="1">
    <source>
        <dbReference type="ARBA" id="ARBA00005523"/>
    </source>
</evidence>
<dbReference type="GO" id="GO:0022900">
    <property type="term" value="P:electron transport chain"/>
    <property type="evidence" value="ECO:0007669"/>
    <property type="project" value="InterPro"/>
</dbReference>
<evidence type="ECO:0000256" key="3">
    <source>
        <dbReference type="SAM" id="SignalP"/>
    </source>
</evidence>
<name>A0A4R6YA42_9BURK</name>
<dbReference type="EMBL" id="SNZE01000004">
    <property type="protein sequence ID" value="TDR32400.1"/>
    <property type="molecule type" value="Genomic_DNA"/>
</dbReference>
<dbReference type="Pfam" id="PF07361">
    <property type="entry name" value="Cytochrom_B562"/>
    <property type="match status" value="1"/>
</dbReference>
<keyword evidence="2 3" id="KW-0732">Signal</keyword>
<dbReference type="GO" id="GO:0020037">
    <property type="term" value="F:heme binding"/>
    <property type="evidence" value="ECO:0007669"/>
    <property type="project" value="InterPro"/>
</dbReference>
<dbReference type="GO" id="GO:0042597">
    <property type="term" value="C:periplasmic space"/>
    <property type="evidence" value="ECO:0007669"/>
    <property type="project" value="InterPro"/>
</dbReference>
<dbReference type="AlphaFoldDB" id="A0A4R6YA42"/>
<dbReference type="InterPro" id="IPR009155">
    <property type="entry name" value="Cyt_b562"/>
</dbReference>
<dbReference type="Gene3D" id="1.20.120.10">
    <property type="entry name" value="Cytochrome c/b562"/>
    <property type="match status" value="1"/>
</dbReference>
<gene>
    <name evidence="4" type="ORF">DFR44_104119</name>
</gene>
<dbReference type="GO" id="GO:0009055">
    <property type="term" value="F:electron transfer activity"/>
    <property type="evidence" value="ECO:0007669"/>
    <property type="project" value="InterPro"/>
</dbReference>
<proteinExistence type="inferred from homology"/>
<comment type="caution">
    <text evidence="4">The sequence shown here is derived from an EMBL/GenBank/DDBJ whole genome shotgun (WGS) entry which is preliminary data.</text>
</comment>
<keyword evidence="5" id="KW-1185">Reference proteome</keyword>
<dbReference type="Proteomes" id="UP000294480">
    <property type="component" value="Unassembled WGS sequence"/>
</dbReference>
<accession>A0A4R6YA42</accession>